<dbReference type="InterPro" id="IPR027417">
    <property type="entry name" value="P-loop_NTPase"/>
</dbReference>
<keyword evidence="2" id="KW-0808">Transferase</keyword>
<feature type="domain" description="Thymidylate kinase-like" evidence="1">
    <location>
        <begin position="11"/>
        <end position="180"/>
    </location>
</feature>
<evidence type="ECO:0000313" key="3">
    <source>
        <dbReference type="Proteomes" id="UP000671399"/>
    </source>
</evidence>
<organism evidence="2 3">
    <name type="scientific">Micromonospora antibiotica</name>
    <dbReference type="NCBI Taxonomy" id="2807623"/>
    <lineage>
        <taxon>Bacteria</taxon>
        <taxon>Bacillati</taxon>
        <taxon>Actinomycetota</taxon>
        <taxon>Actinomycetes</taxon>
        <taxon>Micromonosporales</taxon>
        <taxon>Micromonosporaceae</taxon>
        <taxon>Micromonospora</taxon>
    </lineage>
</organism>
<dbReference type="SUPFAM" id="SSF52540">
    <property type="entry name" value="P-loop containing nucleoside triphosphate hydrolases"/>
    <property type="match status" value="1"/>
</dbReference>
<protein>
    <submittedName>
        <fullName evidence="2">Thymidylate kinase</fullName>
    </submittedName>
</protein>
<gene>
    <name evidence="2" type="ORF">JQN83_32035</name>
</gene>
<name>A0ABS3VII7_9ACTN</name>
<dbReference type="Pfam" id="PF02223">
    <property type="entry name" value="Thymidylate_kin"/>
    <property type="match status" value="1"/>
</dbReference>
<proteinExistence type="predicted"/>
<dbReference type="Gene3D" id="3.40.50.300">
    <property type="entry name" value="P-loop containing nucleotide triphosphate hydrolases"/>
    <property type="match status" value="1"/>
</dbReference>
<accession>A0ABS3VII7</accession>
<keyword evidence="2" id="KW-0418">Kinase</keyword>
<dbReference type="GO" id="GO:0016301">
    <property type="term" value="F:kinase activity"/>
    <property type="evidence" value="ECO:0007669"/>
    <property type="project" value="UniProtKB-KW"/>
</dbReference>
<dbReference type="EMBL" id="JAGFWR010000041">
    <property type="protein sequence ID" value="MBO4165392.1"/>
    <property type="molecule type" value="Genomic_DNA"/>
</dbReference>
<evidence type="ECO:0000313" key="2">
    <source>
        <dbReference type="EMBL" id="MBO4165392.1"/>
    </source>
</evidence>
<evidence type="ECO:0000259" key="1">
    <source>
        <dbReference type="Pfam" id="PF02223"/>
    </source>
</evidence>
<dbReference type="Proteomes" id="UP000671399">
    <property type="component" value="Unassembled WGS sequence"/>
</dbReference>
<comment type="caution">
    <text evidence="2">The sequence shown here is derived from an EMBL/GenBank/DDBJ whole genome shotgun (WGS) entry which is preliminary data.</text>
</comment>
<keyword evidence="3" id="KW-1185">Reference proteome</keyword>
<dbReference type="InterPro" id="IPR039430">
    <property type="entry name" value="Thymidylate_kin-like_dom"/>
</dbReference>
<sequence length="216" mass="23290">MGRGVVVAMVGTDGSGKSTQARGLVGRLNEAGIPATYLENAGGRPLWNRLARAVGRRDGVHLFGRRAYPVLEATVRWVALARAVAVTRLTGRVGVMDRWTWCQYVIMRARGDRGVGLVRAAYALFPRPDLVCFLAVRPELAQRRVLERGIDTEELAHLTALDAGYRALPEFGSFTLIDGNAAPATVAAALDRAVATVTGRRVTVTGTRRDSPVSKP</sequence>
<reference evidence="2 3" key="1">
    <citation type="submission" date="2021-03" db="EMBL/GenBank/DDBJ databases">
        <authorList>
            <person name="Lee D.-H."/>
        </authorList>
    </citation>
    <scope>NUCLEOTIDE SEQUENCE [LARGE SCALE GENOMIC DNA]</scope>
    <source>
        <strain evidence="2 3">MMS20-R2-23</strain>
    </source>
</reference>